<name>A0ABP3RKK0_9ACTN</name>
<gene>
    <name evidence="2" type="ORF">GCM10010394_47520</name>
</gene>
<proteinExistence type="predicted"/>
<organism evidence="2 3">
    <name type="scientific">Streptomyces crystallinus</name>
    <dbReference type="NCBI Taxonomy" id="68191"/>
    <lineage>
        <taxon>Bacteria</taxon>
        <taxon>Bacillati</taxon>
        <taxon>Actinomycetota</taxon>
        <taxon>Actinomycetes</taxon>
        <taxon>Kitasatosporales</taxon>
        <taxon>Streptomycetaceae</taxon>
        <taxon>Streptomyces</taxon>
    </lineage>
</organism>
<dbReference type="Proteomes" id="UP001500668">
    <property type="component" value="Unassembled WGS sequence"/>
</dbReference>
<accession>A0ABP3RKK0</accession>
<evidence type="ECO:0000256" key="1">
    <source>
        <dbReference type="SAM" id="MobiDB-lite"/>
    </source>
</evidence>
<dbReference type="EMBL" id="BAAACA010000034">
    <property type="protein sequence ID" value="GAA0612200.1"/>
    <property type="molecule type" value="Genomic_DNA"/>
</dbReference>
<protein>
    <submittedName>
        <fullName evidence="2">Uncharacterized protein</fullName>
    </submittedName>
</protein>
<feature type="region of interest" description="Disordered" evidence="1">
    <location>
        <begin position="1"/>
        <end position="24"/>
    </location>
</feature>
<evidence type="ECO:0000313" key="2">
    <source>
        <dbReference type="EMBL" id="GAA0612200.1"/>
    </source>
</evidence>
<keyword evidence="3" id="KW-1185">Reference proteome</keyword>
<sequence length="180" mass="18887">MTRDPLPAHPGQRANQSAHRHEGPIPPLIALAQGAPVAAKAAEEERLFISLRGQSVTRPVSAARVSELRRDIELAHRLARMRPRSELAAGVRSRLAAHIKALLPTAQAAAEALPCDTRARDVALSVVHQAAELAGRPGRGDQAAMLTLLATSATFLSRYAACSDTAAGAPSASHPTGRTP</sequence>
<reference evidence="3" key="1">
    <citation type="journal article" date="2019" name="Int. J. Syst. Evol. Microbiol.">
        <title>The Global Catalogue of Microorganisms (GCM) 10K type strain sequencing project: providing services to taxonomists for standard genome sequencing and annotation.</title>
        <authorList>
            <consortium name="The Broad Institute Genomics Platform"/>
            <consortium name="The Broad Institute Genome Sequencing Center for Infectious Disease"/>
            <person name="Wu L."/>
            <person name="Ma J."/>
        </authorList>
    </citation>
    <scope>NUCLEOTIDE SEQUENCE [LARGE SCALE GENOMIC DNA]</scope>
    <source>
        <strain evidence="3">JCM 5067</strain>
    </source>
</reference>
<comment type="caution">
    <text evidence="2">The sequence shown here is derived from an EMBL/GenBank/DDBJ whole genome shotgun (WGS) entry which is preliminary data.</text>
</comment>
<evidence type="ECO:0000313" key="3">
    <source>
        <dbReference type="Proteomes" id="UP001500668"/>
    </source>
</evidence>